<dbReference type="AlphaFoldDB" id="A0A162KST9"/>
<dbReference type="Gene3D" id="1.20.272.10">
    <property type="match status" value="1"/>
</dbReference>
<dbReference type="InterPro" id="IPR015199">
    <property type="entry name" value="DNA_pol_III_delta_C"/>
</dbReference>
<dbReference type="EMBL" id="LITT01000024">
    <property type="protein sequence ID" value="OAA86432.1"/>
    <property type="molecule type" value="Genomic_DNA"/>
</dbReference>
<dbReference type="InterPro" id="IPR050238">
    <property type="entry name" value="DNA_Rep/Repair_Clamp_Loader"/>
</dbReference>
<dbReference type="EC" id="2.7.7.7" evidence="1"/>
<protein>
    <recommendedName>
        <fullName evidence="2">DNA polymerase III subunit delta'</fullName>
        <ecNumber evidence="1">2.7.7.7</ecNumber>
    </recommendedName>
</protein>
<evidence type="ECO:0000256" key="7">
    <source>
        <dbReference type="ARBA" id="ARBA00049244"/>
    </source>
</evidence>
<accession>A0A162KST9</accession>
<dbReference type="InterPro" id="IPR008921">
    <property type="entry name" value="DNA_pol3_clamp-load_cplx_C"/>
</dbReference>
<dbReference type="Proteomes" id="UP000077407">
    <property type="component" value="Unassembled WGS sequence"/>
</dbReference>
<evidence type="ECO:0000256" key="4">
    <source>
        <dbReference type="ARBA" id="ARBA00022695"/>
    </source>
</evidence>
<dbReference type="CDD" id="cd00009">
    <property type="entry name" value="AAA"/>
    <property type="match status" value="1"/>
</dbReference>
<dbReference type="Pfam" id="PF13177">
    <property type="entry name" value="DNA_pol3_delta2"/>
    <property type="match status" value="1"/>
</dbReference>
<keyword evidence="6" id="KW-0239">DNA-directed DNA polymerase</keyword>
<evidence type="ECO:0000313" key="10">
    <source>
        <dbReference type="Proteomes" id="UP000077407"/>
    </source>
</evidence>
<keyword evidence="3 9" id="KW-0808">Transferase</keyword>
<comment type="catalytic activity">
    <reaction evidence="7">
        <text>DNA(n) + a 2'-deoxyribonucleoside 5'-triphosphate = DNA(n+1) + diphosphate</text>
        <dbReference type="Rhea" id="RHEA:22508"/>
        <dbReference type="Rhea" id="RHEA-COMP:17339"/>
        <dbReference type="Rhea" id="RHEA-COMP:17340"/>
        <dbReference type="ChEBI" id="CHEBI:33019"/>
        <dbReference type="ChEBI" id="CHEBI:61560"/>
        <dbReference type="ChEBI" id="CHEBI:173112"/>
        <dbReference type="EC" id="2.7.7.7"/>
    </reaction>
</comment>
<evidence type="ECO:0000259" key="8">
    <source>
        <dbReference type="Pfam" id="PF09115"/>
    </source>
</evidence>
<proteinExistence type="predicted"/>
<organism evidence="9 10">
    <name type="scientific">Clostridium ljungdahlii</name>
    <dbReference type="NCBI Taxonomy" id="1538"/>
    <lineage>
        <taxon>Bacteria</taxon>
        <taxon>Bacillati</taxon>
        <taxon>Bacillota</taxon>
        <taxon>Clostridia</taxon>
        <taxon>Eubacteriales</taxon>
        <taxon>Clostridiaceae</taxon>
        <taxon>Clostridium</taxon>
    </lineage>
</organism>
<dbReference type="Gene3D" id="3.40.50.300">
    <property type="entry name" value="P-loop containing nucleotide triphosphate hydrolases"/>
    <property type="match status" value="1"/>
</dbReference>
<evidence type="ECO:0000256" key="1">
    <source>
        <dbReference type="ARBA" id="ARBA00012417"/>
    </source>
</evidence>
<reference evidence="9 10" key="1">
    <citation type="journal article" date="2015" name="Biotechnol. Bioeng.">
        <title>Genome sequence and phenotypic characterization of Caulobacter segnis.</title>
        <authorList>
            <person name="Patel S."/>
            <person name="Fletcher B."/>
            <person name="Scott D.C."/>
            <person name="Ely B."/>
        </authorList>
    </citation>
    <scope>NUCLEOTIDE SEQUENCE [LARGE SCALE GENOMIC DNA]</scope>
    <source>
        <strain evidence="9 10">ERI-2</strain>
    </source>
</reference>
<sequence>MEFCNIIGHENIKLQIKNSVTSNRFSHAHIFVGEDGIGKSLLAKEIALDILGKKQMKQYVDIIEFKMAKGKKSVGIEEVKNIIEEMNKKPYEGDKKVIILYNSDKMTEAAQNALLKTIEEPPSGSFMLLLCEKLDGILDTIKSRCQVYKLNRLSQKEMEIFLNAKFPNLSTEELRSVLAFSDGIPGRAEKFISDISLSEMRNIILNIFKELGHENFSSCLKLSDCISKDKYEWQEVLTCILSYIRDVLVYKETGNRKFIINIDKFENIKAIGEMFSFNKLNDIINIVKDAREKLESNVNRTLVFNSMLVKMQEV</sequence>
<dbReference type="PANTHER" id="PTHR11669">
    <property type="entry name" value="REPLICATION FACTOR C / DNA POLYMERASE III GAMMA-TAU SUBUNIT"/>
    <property type="match status" value="1"/>
</dbReference>
<dbReference type="OrthoDB" id="9810148at2"/>
<dbReference type="GO" id="GO:0003887">
    <property type="term" value="F:DNA-directed DNA polymerase activity"/>
    <property type="evidence" value="ECO:0007669"/>
    <property type="project" value="UniProtKB-KW"/>
</dbReference>
<dbReference type="NCBIfam" id="NF004047">
    <property type="entry name" value="PRK05564.1"/>
    <property type="match status" value="1"/>
</dbReference>
<gene>
    <name evidence="9" type="primary">dnaX_2</name>
    <name evidence="9" type="ORF">WY13_02421</name>
</gene>
<evidence type="ECO:0000313" key="9">
    <source>
        <dbReference type="EMBL" id="OAA86432.1"/>
    </source>
</evidence>
<dbReference type="SUPFAM" id="SSF48019">
    <property type="entry name" value="post-AAA+ oligomerization domain-like"/>
    <property type="match status" value="1"/>
</dbReference>
<keyword evidence="4 9" id="KW-0548">Nucleotidyltransferase</keyword>
<feature type="domain" description="DNA polymerase III delta subunit C-terminal" evidence="8">
    <location>
        <begin position="217"/>
        <end position="311"/>
    </location>
</feature>
<dbReference type="RefSeq" id="WP_063555844.1">
    <property type="nucleotide sequence ID" value="NZ_LITT01000024.1"/>
</dbReference>
<evidence type="ECO:0000256" key="3">
    <source>
        <dbReference type="ARBA" id="ARBA00022679"/>
    </source>
</evidence>
<name>A0A162KST9_9CLOT</name>
<dbReference type="PANTHER" id="PTHR11669:SF8">
    <property type="entry name" value="DNA POLYMERASE III SUBUNIT DELTA"/>
    <property type="match status" value="1"/>
</dbReference>
<dbReference type="Pfam" id="PF09115">
    <property type="entry name" value="DNApol3-delta_C"/>
    <property type="match status" value="1"/>
</dbReference>
<dbReference type="SUPFAM" id="SSF52540">
    <property type="entry name" value="P-loop containing nucleoside triphosphate hydrolases"/>
    <property type="match status" value="1"/>
</dbReference>
<dbReference type="GO" id="GO:0006261">
    <property type="term" value="P:DNA-templated DNA replication"/>
    <property type="evidence" value="ECO:0007669"/>
    <property type="project" value="TreeGrafter"/>
</dbReference>
<evidence type="ECO:0000256" key="6">
    <source>
        <dbReference type="ARBA" id="ARBA00022932"/>
    </source>
</evidence>
<dbReference type="GO" id="GO:0003677">
    <property type="term" value="F:DNA binding"/>
    <property type="evidence" value="ECO:0007669"/>
    <property type="project" value="InterPro"/>
</dbReference>
<dbReference type="PATRIC" id="fig|1538.10.peg.2797"/>
<evidence type="ECO:0000256" key="5">
    <source>
        <dbReference type="ARBA" id="ARBA00022705"/>
    </source>
</evidence>
<comment type="caution">
    <text evidence="9">The sequence shown here is derived from an EMBL/GenBank/DDBJ whole genome shotgun (WGS) entry which is preliminary data.</text>
</comment>
<dbReference type="InterPro" id="IPR027417">
    <property type="entry name" value="P-loop_NTPase"/>
</dbReference>
<evidence type="ECO:0000256" key="2">
    <source>
        <dbReference type="ARBA" id="ARBA00014363"/>
    </source>
</evidence>
<dbReference type="GO" id="GO:0009360">
    <property type="term" value="C:DNA polymerase III complex"/>
    <property type="evidence" value="ECO:0007669"/>
    <property type="project" value="InterPro"/>
</dbReference>
<keyword evidence="5" id="KW-0235">DNA replication</keyword>